<accession>A0ABW7EYW5</accession>
<name>A0ABW7EYW5_9BURK</name>
<dbReference type="Pfam" id="PF21926">
    <property type="entry name" value="FeeM"/>
    <property type="match status" value="1"/>
</dbReference>
<feature type="domain" description="N-acyl amino acid synthase FeeM catalytic core" evidence="1">
    <location>
        <begin position="34"/>
        <end position="186"/>
    </location>
</feature>
<dbReference type="InterPro" id="IPR054597">
    <property type="entry name" value="FeeM_cat"/>
</dbReference>
<dbReference type="InterPro" id="IPR016181">
    <property type="entry name" value="Acyl_CoA_acyltransferase"/>
</dbReference>
<organism evidence="2 3">
    <name type="scientific">Pelomonas parva</name>
    <dbReference type="NCBI Taxonomy" id="3299032"/>
    <lineage>
        <taxon>Bacteria</taxon>
        <taxon>Pseudomonadati</taxon>
        <taxon>Pseudomonadota</taxon>
        <taxon>Betaproteobacteria</taxon>
        <taxon>Burkholderiales</taxon>
        <taxon>Sphaerotilaceae</taxon>
        <taxon>Roseateles</taxon>
    </lineage>
</organism>
<dbReference type="SUPFAM" id="SSF55729">
    <property type="entry name" value="Acyl-CoA N-acyltransferases (Nat)"/>
    <property type="match status" value="1"/>
</dbReference>
<keyword evidence="3" id="KW-1185">Reference proteome</keyword>
<proteinExistence type="predicted"/>
<dbReference type="RefSeq" id="WP_394476878.1">
    <property type="nucleotide sequence ID" value="NZ_JBIGHV010000002.1"/>
</dbReference>
<evidence type="ECO:0000313" key="3">
    <source>
        <dbReference type="Proteomes" id="UP001606210"/>
    </source>
</evidence>
<reference evidence="2 3" key="1">
    <citation type="submission" date="2024-08" db="EMBL/GenBank/DDBJ databases">
        <authorList>
            <person name="Lu H."/>
        </authorList>
    </citation>
    <scope>NUCLEOTIDE SEQUENCE [LARGE SCALE GENOMIC DNA]</scope>
    <source>
        <strain evidence="2 3">LYH14W</strain>
    </source>
</reference>
<evidence type="ECO:0000259" key="1">
    <source>
        <dbReference type="Pfam" id="PF21926"/>
    </source>
</evidence>
<dbReference type="Gene3D" id="3.40.630.30">
    <property type="match status" value="1"/>
</dbReference>
<sequence>MFPNFKESRRAPLNPFGGPPLEMNSDFGALDGDALGLVERRYSDRGLAVSRERYSSRNEAGDIVCTANDGDKIVGTLSVRFDGPGGLHADALFKEEMAEWRAAGITLCEFGGLAVDKHSHEPKRVLAQIFHLGYLHAHRRARVARLVIEVNPRHVAFYRRWLGLLPYTMARHNPRVDAPAVLMSFDFATAREQIALLGGRPELLSTARCLYPLFWDEATEAAMLAKLPVA</sequence>
<dbReference type="EMBL" id="JBIGHV010000002">
    <property type="protein sequence ID" value="MFG6429431.1"/>
    <property type="molecule type" value="Genomic_DNA"/>
</dbReference>
<comment type="caution">
    <text evidence="2">The sequence shown here is derived from an EMBL/GenBank/DDBJ whole genome shotgun (WGS) entry which is preliminary data.</text>
</comment>
<gene>
    <name evidence="2" type="ORF">ACG00Y_05895</name>
</gene>
<evidence type="ECO:0000313" key="2">
    <source>
        <dbReference type="EMBL" id="MFG6429431.1"/>
    </source>
</evidence>
<protein>
    <submittedName>
        <fullName evidence="2">Long-chain N-acyl amino acid synthase</fullName>
    </submittedName>
</protein>
<dbReference type="Proteomes" id="UP001606210">
    <property type="component" value="Unassembled WGS sequence"/>
</dbReference>